<feature type="chain" id="PRO_5019375411" evidence="1">
    <location>
        <begin position="22"/>
        <end position="107"/>
    </location>
</feature>
<evidence type="ECO:0000256" key="1">
    <source>
        <dbReference type="SAM" id="SignalP"/>
    </source>
</evidence>
<evidence type="ECO:0000313" key="2">
    <source>
        <dbReference type="EMBL" id="RRT33340.1"/>
    </source>
</evidence>
<comment type="caution">
    <text evidence="2">The sequence shown here is derived from an EMBL/GenBank/DDBJ whole genome shotgun (WGS) entry which is preliminary data.</text>
</comment>
<keyword evidence="1" id="KW-0732">Signal</keyword>
<feature type="signal peptide" evidence="1">
    <location>
        <begin position="1"/>
        <end position="21"/>
    </location>
</feature>
<sequence>MKLSLPSRFASLLLSIGILLGNEVNNLFSVALITIVEKALLDFVRLLEIHSCINSKSSTFGYLDEKPIDTSLMKFLGLYPPAMSWYLEFAFIFSTFSGPFTTNTLPP</sequence>
<evidence type="ECO:0000313" key="3">
    <source>
        <dbReference type="Proteomes" id="UP000287651"/>
    </source>
</evidence>
<protein>
    <submittedName>
        <fullName evidence="2">Uncharacterized protein</fullName>
    </submittedName>
</protein>
<organism evidence="2 3">
    <name type="scientific">Ensete ventricosum</name>
    <name type="common">Abyssinian banana</name>
    <name type="synonym">Musa ensete</name>
    <dbReference type="NCBI Taxonomy" id="4639"/>
    <lineage>
        <taxon>Eukaryota</taxon>
        <taxon>Viridiplantae</taxon>
        <taxon>Streptophyta</taxon>
        <taxon>Embryophyta</taxon>
        <taxon>Tracheophyta</taxon>
        <taxon>Spermatophyta</taxon>
        <taxon>Magnoliopsida</taxon>
        <taxon>Liliopsida</taxon>
        <taxon>Zingiberales</taxon>
        <taxon>Musaceae</taxon>
        <taxon>Ensete</taxon>
    </lineage>
</organism>
<accession>A0A426X1K7</accession>
<gene>
    <name evidence="2" type="ORF">B296_00047434</name>
</gene>
<name>A0A426X1K7_ENSVE</name>
<reference evidence="2 3" key="1">
    <citation type="journal article" date="2014" name="Agronomy (Basel)">
        <title>A Draft Genome Sequence for Ensete ventricosum, the Drought-Tolerant Tree Against Hunger.</title>
        <authorList>
            <person name="Harrison J."/>
            <person name="Moore K.A."/>
            <person name="Paszkiewicz K."/>
            <person name="Jones T."/>
            <person name="Grant M."/>
            <person name="Ambacheew D."/>
            <person name="Muzemil S."/>
            <person name="Studholme D.J."/>
        </authorList>
    </citation>
    <scope>NUCLEOTIDE SEQUENCE [LARGE SCALE GENOMIC DNA]</scope>
</reference>
<dbReference type="EMBL" id="AMZH03029273">
    <property type="protein sequence ID" value="RRT33340.1"/>
    <property type="molecule type" value="Genomic_DNA"/>
</dbReference>
<dbReference type="Proteomes" id="UP000287651">
    <property type="component" value="Unassembled WGS sequence"/>
</dbReference>
<proteinExistence type="predicted"/>
<dbReference type="AlphaFoldDB" id="A0A426X1K7"/>